<dbReference type="Pfam" id="PF01546">
    <property type="entry name" value="Peptidase_M20"/>
    <property type="match status" value="1"/>
</dbReference>
<evidence type="ECO:0000313" key="7">
    <source>
        <dbReference type="Proteomes" id="UP000064137"/>
    </source>
</evidence>
<dbReference type="PANTHER" id="PTHR43808">
    <property type="entry name" value="ACETYLORNITHINE DEACETYLASE"/>
    <property type="match status" value="1"/>
</dbReference>
<reference evidence="6 7" key="1">
    <citation type="submission" date="2016-01" db="EMBL/GenBank/DDBJ databases">
        <title>Annotation of Pseudomonas oryzihabitans USDA-ARS-USMARC-56511.</title>
        <authorList>
            <person name="Harhay G.P."/>
            <person name="Harhay D.M."/>
            <person name="Smith T.P.L."/>
            <person name="Bono J.L."/>
            <person name="Heaton M.P."/>
            <person name="Clawson M.L."/>
            <person name="Chitko-Mckown C.G."/>
            <person name="Capik S.F."/>
            <person name="DeDonder K.D."/>
            <person name="Apley M.D."/>
            <person name="Lubbers B.V."/>
            <person name="White B.J."/>
            <person name="Larson R.L."/>
        </authorList>
    </citation>
    <scope>NUCLEOTIDE SEQUENCE [LARGE SCALE GENOMIC DNA]</scope>
    <source>
        <strain evidence="6 7">USDA-ARS-USMARC-56511</strain>
    </source>
</reference>
<keyword evidence="4" id="KW-0732">Signal</keyword>
<dbReference type="GO" id="GO:0016787">
    <property type="term" value="F:hydrolase activity"/>
    <property type="evidence" value="ECO:0007669"/>
    <property type="project" value="UniProtKB-KW"/>
</dbReference>
<dbReference type="KEGG" id="por:APT59_12285"/>
<dbReference type="Gene3D" id="3.40.630.10">
    <property type="entry name" value="Zn peptidases"/>
    <property type="match status" value="1"/>
</dbReference>
<evidence type="ECO:0000313" key="6">
    <source>
        <dbReference type="EMBL" id="ALZ84928.1"/>
    </source>
</evidence>
<dbReference type="Proteomes" id="UP000064137">
    <property type="component" value="Chromosome"/>
</dbReference>
<feature type="domain" description="Peptidase M20 dimerisation" evidence="5">
    <location>
        <begin position="223"/>
        <end position="320"/>
    </location>
</feature>
<keyword evidence="3" id="KW-0170">Cobalt</keyword>
<dbReference type="InterPro" id="IPR050072">
    <property type="entry name" value="Peptidase_M20A"/>
</dbReference>
<dbReference type="InterPro" id="IPR036264">
    <property type="entry name" value="Bact_exopeptidase_dim_dom"/>
</dbReference>
<dbReference type="SUPFAM" id="SSF53187">
    <property type="entry name" value="Zn-dependent exopeptidases"/>
    <property type="match status" value="1"/>
</dbReference>
<feature type="signal peptide" evidence="4">
    <location>
        <begin position="1"/>
        <end position="30"/>
    </location>
</feature>
<organism evidence="6 7">
    <name type="scientific">Pseudomonas oryzihabitans</name>
    <dbReference type="NCBI Taxonomy" id="47885"/>
    <lineage>
        <taxon>Bacteria</taxon>
        <taxon>Pseudomonadati</taxon>
        <taxon>Pseudomonadota</taxon>
        <taxon>Gammaproteobacteria</taxon>
        <taxon>Pseudomonadales</taxon>
        <taxon>Pseudomonadaceae</taxon>
        <taxon>Pseudomonas</taxon>
    </lineage>
</organism>
<evidence type="ECO:0000256" key="3">
    <source>
        <dbReference type="ARBA" id="ARBA00023285"/>
    </source>
</evidence>
<evidence type="ECO:0000256" key="1">
    <source>
        <dbReference type="ARBA" id="ARBA00022723"/>
    </source>
</evidence>
<evidence type="ECO:0000256" key="4">
    <source>
        <dbReference type="SAM" id="SignalP"/>
    </source>
</evidence>
<sequence>MSFARSALANRFSAMIITAATATLSLPLAAAPTVEGALSSVQGDARVTKALDALRADDGRTFTEQKHIAQIPSPPFKEKVRAEYYLKRFQELGLKDASIAPEGYVIATRKGSGQGPQLVVSAHLDTVFPEGTDLTLKEKDGKTYGPGIGDDARGLAALLSVIDALNKSGIETVGDLVFVGTVGEEELGNLRGVKALFKDRQGIDGFISVDGIDVRRIVNRGTGSHRYEMTFKGPGGHSFAEFGRPSAIHAMGRAIAKIAEVRPPKEPKTTFTVGTVQGGTSVNAIAGEARLTLDMRSNEEAALLAEEKEILALVQDAVKEENKRWDTDQISVDIKLIGDRPAGGTAEDSPMVQTAQRSIAAVTNGAKVTLSGGSTDSNTAMSLGVPAMTISGGGEGGSAHSLAEWYKPVDAYQGPQNVLLTSLTLVGVKGVSEPVLQAHGK</sequence>
<keyword evidence="2" id="KW-0378">Hydrolase</keyword>
<dbReference type="PANTHER" id="PTHR43808:SF17">
    <property type="entry name" value="PEPTIDASE M20"/>
    <property type="match status" value="1"/>
</dbReference>
<evidence type="ECO:0000259" key="5">
    <source>
        <dbReference type="Pfam" id="PF07687"/>
    </source>
</evidence>
<dbReference type="EMBL" id="CP013987">
    <property type="protein sequence ID" value="ALZ84928.1"/>
    <property type="molecule type" value="Genomic_DNA"/>
</dbReference>
<dbReference type="RefSeq" id="WP_059315102.1">
    <property type="nucleotide sequence ID" value="NZ_CP013987.1"/>
</dbReference>
<gene>
    <name evidence="6" type="ORF">APT59_12285</name>
</gene>
<accession>A0A0U4VNW5</accession>
<keyword evidence="1" id="KW-0479">Metal-binding</keyword>
<dbReference type="OrthoDB" id="9776600at2"/>
<protein>
    <submittedName>
        <fullName evidence="6">Peptidase M20</fullName>
    </submittedName>
</protein>
<dbReference type="Pfam" id="PF07687">
    <property type="entry name" value="M20_dimer"/>
    <property type="match status" value="1"/>
</dbReference>
<evidence type="ECO:0000256" key="2">
    <source>
        <dbReference type="ARBA" id="ARBA00022801"/>
    </source>
</evidence>
<dbReference type="Gene3D" id="3.30.70.360">
    <property type="match status" value="1"/>
</dbReference>
<dbReference type="InterPro" id="IPR002933">
    <property type="entry name" value="Peptidase_M20"/>
</dbReference>
<dbReference type="GO" id="GO:0046872">
    <property type="term" value="F:metal ion binding"/>
    <property type="evidence" value="ECO:0007669"/>
    <property type="project" value="UniProtKB-KW"/>
</dbReference>
<dbReference type="SUPFAM" id="SSF55031">
    <property type="entry name" value="Bacterial exopeptidase dimerisation domain"/>
    <property type="match status" value="1"/>
</dbReference>
<feature type="chain" id="PRO_5006853086" evidence="4">
    <location>
        <begin position="31"/>
        <end position="441"/>
    </location>
</feature>
<name>A0A0U4VNW5_9PSED</name>
<dbReference type="AlphaFoldDB" id="A0A0U4VNW5"/>
<proteinExistence type="predicted"/>
<dbReference type="InterPro" id="IPR011650">
    <property type="entry name" value="Peptidase_M20_dimer"/>
</dbReference>